<dbReference type="PANTHER" id="PTHR10996">
    <property type="entry name" value="2-HYDROXYACID DEHYDROGENASE-RELATED"/>
    <property type="match status" value="1"/>
</dbReference>
<keyword evidence="2 3" id="KW-0560">Oxidoreductase</keyword>
<feature type="domain" description="D-isomer specific 2-hydroxyacid dehydrogenase NAD-binding" evidence="5">
    <location>
        <begin position="125"/>
        <end position="303"/>
    </location>
</feature>
<dbReference type="InterPro" id="IPR006139">
    <property type="entry name" value="D-isomer_2_OHA_DH_cat_dom"/>
</dbReference>
<dbReference type="PANTHER" id="PTHR10996:SF257">
    <property type="entry name" value="GLYOXYLATE REDUCTASE 1"/>
    <property type="match status" value="1"/>
</dbReference>
<dbReference type="GO" id="GO:0030267">
    <property type="term" value="F:glyoxylate reductase (NADPH) activity"/>
    <property type="evidence" value="ECO:0007669"/>
    <property type="project" value="TreeGrafter"/>
</dbReference>
<evidence type="ECO:0000259" key="5">
    <source>
        <dbReference type="Pfam" id="PF02826"/>
    </source>
</evidence>
<dbReference type="AlphaFoldDB" id="A0A6C1DZC7"/>
<dbReference type="InterPro" id="IPR036291">
    <property type="entry name" value="NAD(P)-bd_dom_sf"/>
</dbReference>
<dbReference type="GO" id="GO:0005829">
    <property type="term" value="C:cytosol"/>
    <property type="evidence" value="ECO:0007669"/>
    <property type="project" value="TreeGrafter"/>
</dbReference>
<feature type="domain" description="D-isomer specific 2-hydroxyacid dehydrogenase catalytic" evidence="4">
    <location>
        <begin position="64"/>
        <end position="334"/>
    </location>
</feature>
<sequence length="350" mass="38845">MSKKPIVLKLGKDAFGDQAWGELEKIADVITIPESTTREQFLREVKDPQNKLSQVQVITRTARSVKNTGRFDEELALALPSSVVAVCHTGAGYDQIDVEPFKKRHIQVANVPDLVSNATADTHVFLLLGALRNFGIGNRRLIEGKWPEAGPACGSPFGYDPEGKTVGILGLGRIGRCILERLKPFGFENFIYHNRHQLPSEEEHGCEYVGFEEFLKRSDIVSVNVPLNHNTHHLINAETIEKMKDGVVIVNTARGAVIDEQAMTDALRSGKIRSAGLDVFEYEPKISKELLSMSQVLGLPHMGTHSVETRKKMEELVVENAKNVILTGKVLTIVPELQNEDWPNESKPLV</sequence>
<evidence type="ECO:0000256" key="1">
    <source>
        <dbReference type="ARBA" id="ARBA00005854"/>
    </source>
</evidence>
<dbReference type="PROSITE" id="PS00671">
    <property type="entry name" value="D_2_HYDROXYACID_DH_3"/>
    <property type="match status" value="1"/>
</dbReference>
<dbReference type="OrthoDB" id="9991913at2759"/>
<dbReference type="CDD" id="cd12168">
    <property type="entry name" value="Mand_dh_like"/>
    <property type="match status" value="1"/>
</dbReference>
<dbReference type="FunFam" id="3.40.50.720:FF:000026">
    <property type="entry name" value="Glyoxylate/hydroxypyruvate reductase B"/>
    <property type="match status" value="1"/>
</dbReference>
<dbReference type="PROSITE" id="PS00065">
    <property type="entry name" value="D_2_HYDROXYACID_DH_1"/>
    <property type="match status" value="1"/>
</dbReference>
<keyword evidence="7" id="KW-1185">Reference proteome</keyword>
<evidence type="ECO:0000313" key="7">
    <source>
        <dbReference type="Proteomes" id="UP000501346"/>
    </source>
</evidence>
<dbReference type="Pfam" id="PF00389">
    <property type="entry name" value="2-Hacid_dh"/>
    <property type="match status" value="1"/>
</dbReference>
<evidence type="ECO:0000313" key="6">
    <source>
        <dbReference type="EMBL" id="QID81877.1"/>
    </source>
</evidence>
<gene>
    <name evidence="6" type="primary">GOR1_1</name>
    <name evidence="6" type="ORF">GRS66_004277</name>
</gene>
<dbReference type="InterPro" id="IPR029753">
    <property type="entry name" value="D-isomer_DH_CS"/>
</dbReference>
<proteinExistence type="inferred from homology"/>
<dbReference type="PROSITE" id="PS00670">
    <property type="entry name" value="D_2_HYDROXYACID_DH_2"/>
    <property type="match status" value="1"/>
</dbReference>
<evidence type="ECO:0000259" key="4">
    <source>
        <dbReference type="Pfam" id="PF00389"/>
    </source>
</evidence>
<dbReference type="InterPro" id="IPR050223">
    <property type="entry name" value="D-isomer_2-hydroxyacid_DH"/>
</dbReference>
<dbReference type="InterPro" id="IPR006140">
    <property type="entry name" value="D-isomer_DH_NAD-bd"/>
</dbReference>
<comment type="similarity">
    <text evidence="1 3">Belongs to the D-isomer specific 2-hydroxyacid dehydrogenase family.</text>
</comment>
<dbReference type="SUPFAM" id="SSF52283">
    <property type="entry name" value="Formate/glycerate dehydrogenase catalytic domain-like"/>
    <property type="match status" value="1"/>
</dbReference>
<dbReference type="Pfam" id="PF02826">
    <property type="entry name" value="2-Hacid_dh_C"/>
    <property type="match status" value="1"/>
</dbReference>
<protein>
    <submittedName>
        <fullName evidence="6">Glyoxylate reductase</fullName>
    </submittedName>
</protein>
<dbReference type="GO" id="GO:0016618">
    <property type="term" value="F:hydroxypyruvate reductase [NAD(P)H] activity"/>
    <property type="evidence" value="ECO:0007669"/>
    <property type="project" value="TreeGrafter"/>
</dbReference>
<dbReference type="SUPFAM" id="SSF51735">
    <property type="entry name" value="NAD(P)-binding Rossmann-fold domains"/>
    <property type="match status" value="1"/>
</dbReference>
<accession>A0A6C1DZC7</accession>
<dbReference type="InterPro" id="IPR029752">
    <property type="entry name" value="D-isomer_DH_CS1"/>
</dbReference>
<reference evidence="6 7" key="1">
    <citation type="journal article" date="2019" name="BMC Genomics">
        <title>Chromosome level assembly and comparative genome analysis confirm lager-brewing yeasts originated from a single hybridization.</title>
        <authorList>
            <person name="Salazar A.N."/>
            <person name="Gorter de Vries A.R."/>
            <person name="van den Broek M."/>
            <person name="Brouwers N."/>
            <person name="de la Torre Cortes P."/>
            <person name="Kuijpers N.G.A."/>
            <person name="Daran J.G."/>
            <person name="Abeel T."/>
        </authorList>
    </citation>
    <scope>NUCLEOTIDE SEQUENCE [LARGE SCALE GENOMIC DNA]</scope>
    <source>
        <strain evidence="6 7">CBS 1483</strain>
    </source>
</reference>
<dbReference type="Proteomes" id="UP000501346">
    <property type="component" value="Chromosome ScXIV"/>
</dbReference>
<organism evidence="6 7">
    <name type="scientific">Saccharomyces pastorianus</name>
    <name type="common">Lager yeast</name>
    <name type="synonym">Saccharomyces cerevisiae x Saccharomyces eubayanus</name>
    <dbReference type="NCBI Taxonomy" id="27292"/>
    <lineage>
        <taxon>Eukaryota</taxon>
        <taxon>Fungi</taxon>
        <taxon>Dikarya</taxon>
        <taxon>Ascomycota</taxon>
        <taxon>Saccharomycotina</taxon>
        <taxon>Saccharomycetes</taxon>
        <taxon>Saccharomycetales</taxon>
        <taxon>Saccharomycetaceae</taxon>
        <taxon>Saccharomyces</taxon>
    </lineage>
</organism>
<name>A0A6C1DZC7_SACPS</name>
<evidence type="ECO:0000256" key="2">
    <source>
        <dbReference type="ARBA" id="ARBA00023002"/>
    </source>
</evidence>
<dbReference type="GO" id="GO:0051287">
    <property type="term" value="F:NAD binding"/>
    <property type="evidence" value="ECO:0007669"/>
    <property type="project" value="InterPro"/>
</dbReference>
<dbReference type="EMBL" id="CP048995">
    <property type="protein sequence ID" value="QID81877.1"/>
    <property type="molecule type" value="Genomic_DNA"/>
</dbReference>
<evidence type="ECO:0000256" key="3">
    <source>
        <dbReference type="RuleBase" id="RU003719"/>
    </source>
</evidence>
<dbReference type="Gene3D" id="3.40.50.720">
    <property type="entry name" value="NAD(P)-binding Rossmann-like Domain"/>
    <property type="match status" value="2"/>
</dbReference>